<dbReference type="GO" id="GO:0016757">
    <property type="term" value="F:glycosyltransferase activity"/>
    <property type="evidence" value="ECO:0007669"/>
    <property type="project" value="UniProtKB-KW"/>
</dbReference>
<dbReference type="EC" id="2.4.1.-" evidence="1"/>
<proteinExistence type="predicted"/>
<dbReference type="EMBL" id="HE796683">
    <property type="protein sequence ID" value="CCH02519.1"/>
    <property type="molecule type" value="Genomic_DNA"/>
</dbReference>
<dbReference type="STRING" id="1166018.FAES_4520"/>
<dbReference type="PANTHER" id="PTHR12526">
    <property type="entry name" value="GLYCOSYLTRANSFERASE"/>
    <property type="match status" value="1"/>
</dbReference>
<dbReference type="Gene3D" id="3.40.50.2000">
    <property type="entry name" value="Glycogen Phosphorylase B"/>
    <property type="match status" value="2"/>
</dbReference>
<dbReference type="Pfam" id="PF13692">
    <property type="entry name" value="Glyco_trans_1_4"/>
    <property type="match status" value="1"/>
</dbReference>
<dbReference type="OrthoDB" id="655095at2"/>
<evidence type="ECO:0000313" key="1">
    <source>
        <dbReference type="EMBL" id="CCH02519.1"/>
    </source>
</evidence>
<dbReference type="KEGG" id="fae:FAES_4520"/>
<keyword evidence="2" id="KW-1185">Reference proteome</keyword>
<gene>
    <name evidence="1" type="ORF">FAES_4520</name>
</gene>
<keyword evidence="1" id="KW-0808">Transferase</keyword>
<protein>
    <submittedName>
        <fullName evidence="1">Glycosyl transferase, group 1 family protein</fullName>
        <ecNumber evidence="1">2.4.1.-</ecNumber>
    </submittedName>
</protein>
<evidence type="ECO:0000313" key="2">
    <source>
        <dbReference type="Proteomes" id="UP000011058"/>
    </source>
</evidence>
<reference evidence="1 2" key="1">
    <citation type="journal article" date="2012" name="J. Bacteriol.">
        <title>Genome Sequence of Fibrella aestuarina BUZ 2T, a Filamentous Marine Bacterium.</title>
        <authorList>
            <person name="Filippini M."/>
            <person name="Qi W."/>
            <person name="Blom J."/>
            <person name="Goesmann A."/>
            <person name="Smits T.H."/>
            <person name="Bagheri H.C."/>
        </authorList>
    </citation>
    <scope>NUCLEOTIDE SEQUENCE [LARGE SCALE GENOMIC DNA]</scope>
    <source>
        <strain evidence="2">BUZ 2T</strain>
    </source>
</reference>
<name>I0KEG6_9BACT</name>
<dbReference type="Proteomes" id="UP000011058">
    <property type="component" value="Chromosome"/>
</dbReference>
<organism evidence="1 2">
    <name type="scientific">Fibrella aestuarina BUZ 2</name>
    <dbReference type="NCBI Taxonomy" id="1166018"/>
    <lineage>
        <taxon>Bacteria</taxon>
        <taxon>Pseudomonadati</taxon>
        <taxon>Bacteroidota</taxon>
        <taxon>Cytophagia</taxon>
        <taxon>Cytophagales</taxon>
        <taxon>Spirosomataceae</taxon>
        <taxon>Fibrella</taxon>
    </lineage>
</organism>
<sequence>MKKILFFTPHGTLTGSEVLLWSFLKNFDRQQLQAALYCERSGPLLSSVPNDIASYTSPFLQGGLKGLTHKAVRQIGLYSHEKAILKMHRQVQPDCWYLNTILMFYLIPLAKKLGVKTVVHIHELNSIYEASSYEDMALAMQQADLVIGVTDKICKLARTMGATNVVRQKCLINPSREHVNLTRSRKLRESLGIAPNTFVWLMIGTPTHRKGFDFLPAIARHFQHQPCHFIWMGYTRYSGLTYLVEKQLAELSNVTLLTPQTTDYHNYIQLSDGFLLCSREDPFPLVMIEAASLAKPIVASEEVGAVEFIQPGMGELVSLSTPQHFIEAMQRVMDNPDTYDQTLLINESSEYSVDAQIGPWQEKILASWSPAPTASNAVACEV</sequence>
<dbReference type="AlphaFoldDB" id="I0KEG6"/>
<dbReference type="SUPFAM" id="SSF53756">
    <property type="entry name" value="UDP-Glycosyltransferase/glycogen phosphorylase"/>
    <property type="match status" value="1"/>
</dbReference>
<dbReference type="PATRIC" id="fig|1166018.3.peg.1486"/>
<dbReference type="HOGENOM" id="CLU_727305_0_0_10"/>
<dbReference type="RefSeq" id="WP_015333618.1">
    <property type="nucleotide sequence ID" value="NC_020054.1"/>
</dbReference>
<keyword evidence="1" id="KW-0328">Glycosyltransferase</keyword>
<accession>I0KEG6</accession>
<dbReference type="eggNOG" id="COG0438">
    <property type="taxonomic scope" value="Bacteria"/>
</dbReference>